<organism evidence="2 3">
    <name type="scientific">Caerostris extrusa</name>
    <name type="common">Bark spider</name>
    <name type="synonym">Caerostris bankana</name>
    <dbReference type="NCBI Taxonomy" id="172846"/>
    <lineage>
        <taxon>Eukaryota</taxon>
        <taxon>Metazoa</taxon>
        <taxon>Ecdysozoa</taxon>
        <taxon>Arthropoda</taxon>
        <taxon>Chelicerata</taxon>
        <taxon>Arachnida</taxon>
        <taxon>Araneae</taxon>
        <taxon>Araneomorphae</taxon>
        <taxon>Entelegynae</taxon>
        <taxon>Araneoidea</taxon>
        <taxon>Araneidae</taxon>
        <taxon>Caerostris</taxon>
    </lineage>
</organism>
<keyword evidence="1" id="KW-1133">Transmembrane helix</keyword>
<comment type="caution">
    <text evidence="2">The sequence shown here is derived from an EMBL/GenBank/DDBJ whole genome shotgun (WGS) entry which is preliminary data.</text>
</comment>
<evidence type="ECO:0000313" key="3">
    <source>
        <dbReference type="Proteomes" id="UP001054945"/>
    </source>
</evidence>
<accession>A0AAV4YCE7</accession>
<keyword evidence="1" id="KW-0472">Membrane</keyword>
<name>A0AAV4YCE7_CAEEX</name>
<sequence length="146" mass="15922">MASIRCEDPTVGSTHLKDVTSCLFLTVHKLSSLFSFLVVASAISKLFLPDSGLNGSMRRCILHVGIRGGFLPPQISQTKSRTYESNSLSSLNPFLEAEAAAQLIERCGRRVAVTTPIRNPEATNSNYCVPRSSADNWQGQEDFSSN</sequence>
<dbReference type="EMBL" id="BPLR01019148">
    <property type="protein sequence ID" value="GIZ04818.1"/>
    <property type="molecule type" value="Genomic_DNA"/>
</dbReference>
<evidence type="ECO:0000256" key="1">
    <source>
        <dbReference type="SAM" id="Phobius"/>
    </source>
</evidence>
<gene>
    <name evidence="2" type="ORF">CEXT_291781</name>
</gene>
<keyword evidence="1" id="KW-0812">Transmembrane</keyword>
<dbReference type="Proteomes" id="UP001054945">
    <property type="component" value="Unassembled WGS sequence"/>
</dbReference>
<evidence type="ECO:0000313" key="2">
    <source>
        <dbReference type="EMBL" id="GIZ04818.1"/>
    </source>
</evidence>
<keyword evidence="3" id="KW-1185">Reference proteome</keyword>
<protein>
    <submittedName>
        <fullName evidence="2">Uncharacterized protein</fullName>
    </submittedName>
</protein>
<proteinExistence type="predicted"/>
<feature type="transmembrane region" description="Helical" evidence="1">
    <location>
        <begin position="30"/>
        <end position="48"/>
    </location>
</feature>
<reference evidence="2 3" key="1">
    <citation type="submission" date="2021-06" db="EMBL/GenBank/DDBJ databases">
        <title>Caerostris extrusa draft genome.</title>
        <authorList>
            <person name="Kono N."/>
            <person name="Arakawa K."/>
        </authorList>
    </citation>
    <scope>NUCLEOTIDE SEQUENCE [LARGE SCALE GENOMIC DNA]</scope>
</reference>
<dbReference type="AlphaFoldDB" id="A0AAV4YCE7"/>